<evidence type="ECO:0000256" key="2">
    <source>
        <dbReference type="ARBA" id="ARBA00022692"/>
    </source>
</evidence>
<keyword evidence="2" id="KW-0812">Transmembrane</keyword>
<dbReference type="PRINTS" id="PR00205">
    <property type="entry name" value="CADHERIN"/>
</dbReference>
<evidence type="ECO:0000313" key="10">
    <source>
        <dbReference type="EMBL" id="BCX48628.1"/>
    </source>
</evidence>
<feature type="domain" description="Cadherin" evidence="9">
    <location>
        <begin position="822"/>
        <end position="910"/>
    </location>
</feature>
<keyword evidence="8" id="KW-0732">Signal</keyword>
<keyword evidence="11" id="KW-1185">Reference proteome</keyword>
<keyword evidence="3" id="KW-0677">Repeat</keyword>
<feature type="region of interest" description="Disordered" evidence="7">
    <location>
        <begin position="180"/>
        <end position="335"/>
    </location>
</feature>
<keyword evidence="5" id="KW-1133">Transmembrane helix</keyword>
<keyword evidence="6" id="KW-0472">Membrane</keyword>
<feature type="chain" id="PRO_5047512732" description="Cadherin domain-containing protein" evidence="8">
    <location>
        <begin position="24"/>
        <end position="1247"/>
    </location>
</feature>
<dbReference type="InterPro" id="IPR020894">
    <property type="entry name" value="Cadherin_CS"/>
</dbReference>
<feature type="domain" description="Cadherin" evidence="9">
    <location>
        <begin position="607"/>
        <end position="709"/>
    </location>
</feature>
<feature type="domain" description="Cadherin" evidence="9">
    <location>
        <begin position="910"/>
        <end position="1013"/>
    </location>
</feature>
<feature type="region of interest" description="Disordered" evidence="7">
    <location>
        <begin position="508"/>
        <end position="531"/>
    </location>
</feature>
<dbReference type="EMBL" id="AP024702">
    <property type="protein sequence ID" value="BCX48628.1"/>
    <property type="molecule type" value="Genomic_DNA"/>
</dbReference>
<feature type="compositionally biased region" description="Polar residues" evidence="7">
    <location>
        <begin position="307"/>
        <end position="335"/>
    </location>
</feature>
<dbReference type="SUPFAM" id="SSF49313">
    <property type="entry name" value="Cadherin-like"/>
    <property type="match status" value="6"/>
</dbReference>
<dbReference type="SMART" id="SM00112">
    <property type="entry name" value="CA"/>
    <property type="match status" value="7"/>
</dbReference>
<dbReference type="Proteomes" id="UP001374893">
    <property type="component" value="Chromosome"/>
</dbReference>
<evidence type="ECO:0000256" key="8">
    <source>
        <dbReference type="SAM" id="SignalP"/>
    </source>
</evidence>
<dbReference type="RefSeq" id="WP_338684946.1">
    <property type="nucleotide sequence ID" value="NZ_AP024702.1"/>
</dbReference>
<feature type="region of interest" description="Disordered" evidence="7">
    <location>
        <begin position="1001"/>
        <end position="1021"/>
    </location>
</feature>
<dbReference type="InterPro" id="IPR032179">
    <property type="entry name" value="Cry22Aa_Ig-like"/>
</dbReference>
<dbReference type="PROSITE" id="PS50268">
    <property type="entry name" value="CADHERIN_2"/>
    <property type="match status" value="7"/>
</dbReference>
<organism evidence="10 11">
    <name type="scientific">Haloferula helveola</name>
    <dbReference type="NCBI Taxonomy" id="490095"/>
    <lineage>
        <taxon>Bacteria</taxon>
        <taxon>Pseudomonadati</taxon>
        <taxon>Verrucomicrobiota</taxon>
        <taxon>Verrucomicrobiia</taxon>
        <taxon>Verrucomicrobiales</taxon>
        <taxon>Verrucomicrobiaceae</taxon>
        <taxon>Haloferula</taxon>
    </lineage>
</organism>
<comment type="subcellular location">
    <subcellularLocation>
        <location evidence="1">Membrane</location>
    </subcellularLocation>
</comment>
<feature type="domain" description="Cadherin" evidence="9">
    <location>
        <begin position="1010"/>
        <end position="1113"/>
    </location>
</feature>
<feature type="domain" description="Cadherin" evidence="9">
    <location>
        <begin position="709"/>
        <end position="812"/>
    </location>
</feature>
<dbReference type="CDD" id="cd11304">
    <property type="entry name" value="Cadherin_repeat"/>
    <property type="match status" value="7"/>
</dbReference>
<dbReference type="PANTHER" id="PTHR24026:SF126">
    <property type="entry name" value="PROTOCADHERIN FAT 4"/>
    <property type="match status" value="1"/>
</dbReference>
<reference evidence="10 11" key="1">
    <citation type="submission" date="2021-06" db="EMBL/GenBank/DDBJ databases">
        <title>Complete genome of Haloferula helveola possessing various polysaccharide degrading enzymes.</title>
        <authorList>
            <person name="Takami H."/>
            <person name="Huang C."/>
            <person name="Hamasaki K."/>
        </authorList>
    </citation>
    <scope>NUCLEOTIDE SEQUENCE [LARGE SCALE GENOMIC DNA]</scope>
    <source>
        <strain evidence="10 11">CN-1</strain>
    </source>
</reference>
<evidence type="ECO:0000256" key="7">
    <source>
        <dbReference type="SAM" id="MobiDB-lite"/>
    </source>
</evidence>
<feature type="domain" description="Cadherin" evidence="9">
    <location>
        <begin position="511"/>
        <end position="613"/>
    </location>
</feature>
<name>A0ABM7RH21_9BACT</name>
<gene>
    <name evidence="10" type="ORF">HAHE_25360</name>
</gene>
<proteinExistence type="predicted"/>
<evidence type="ECO:0000256" key="4">
    <source>
        <dbReference type="ARBA" id="ARBA00022837"/>
    </source>
</evidence>
<dbReference type="PANTHER" id="PTHR24026">
    <property type="entry name" value="FAT ATYPICAL CADHERIN-RELATED"/>
    <property type="match status" value="1"/>
</dbReference>
<protein>
    <recommendedName>
        <fullName evidence="9">Cadherin domain-containing protein</fullName>
    </recommendedName>
</protein>
<evidence type="ECO:0000256" key="6">
    <source>
        <dbReference type="ARBA" id="ARBA00023136"/>
    </source>
</evidence>
<dbReference type="InterPro" id="IPR002126">
    <property type="entry name" value="Cadherin-like_dom"/>
</dbReference>
<accession>A0ABM7RH21</accession>
<feature type="domain" description="Cadherin" evidence="9">
    <location>
        <begin position="399"/>
        <end position="514"/>
    </location>
</feature>
<keyword evidence="4" id="KW-0106">Calcium</keyword>
<evidence type="ECO:0000259" key="9">
    <source>
        <dbReference type="PROSITE" id="PS50268"/>
    </source>
</evidence>
<evidence type="ECO:0000256" key="5">
    <source>
        <dbReference type="ARBA" id="ARBA00022989"/>
    </source>
</evidence>
<dbReference type="Pfam" id="PF16403">
    <property type="entry name" value="Bact_surface_Ig-like"/>
    <property type="match status" value="1"/>
</dbReference>
<sequence length="1247" mass="128885">MKRSTHCLASILTALLISPIASAFPYDSSLPDVPNNVTSTGGAGRLSTTDIIYNIPISAWPGSLYFDIKGGDGGFAKALASVGSDQTAFGGGGARLTASFTVDPTAANALRPGGELRVIAGNTGGSSTANPKAGGGGGGATGILYRPPVEGAEWEILMIAGGGGGGAASTLVVNTFANAGGSGKTTRDGERLSHSTGSTDGEAGGSWVNEAGGGAGIYSGAAEQQGGNRWSAGGTGGEPHDSGPAGGFGLSGGGAGHTASDDCGGGGGGGFSGGGAGNDDDSGNKRWGGGGGSYIDSRAVSPGLFQSPGTTSPGSIRTIHQNPTSGSLSAPTISLSGNNPMTVYDVFLYQEPGASATDCYGNPLTFSTVTPPELAERTHGTYQVSYSATDQFGRTNTVYRTVTVADTPEISISNQDVLENNRSVGVLSADGADEASVSFSLTTLFDSHWFEIDPETHTLKLVDFPDYESPWDSDRNNRYRCQVLVTDAHGLGRSAILDIDVINDNDNRPTAPTLSNDSVSENSTSVGTLSSTDADGDSVSYVIADGYDGAHFQISNRTLSFITAPDFEAPTDDDSDNVYSVRVLATDGLYSRDTVFSITVQALNDNTPSQPVLSSDEVLENTTAVGSITSTDGDGDSVTLTIDGGADASLFTLSGNALSFASAPDHENPADSGADNSYHIEIRASDGTNSSVSAFVIQVLDENDNTPTVPVLSSTSLPENTTTVGILSATDGDGATVGFEIVGGNDAAVFEINGNQLQFKIAPDHESPGDAGADNVYDVQVRSSDSEYTSSPAAFSIHVLDENEFAPTAPALSATGVDEGATTVGALSATDGDGTTPEFRIIGGADSSQFGLEPDGVTLFFVAAPDAESPADANGDNVYEVQVDAWDGVHSTIAAYAITVGNLNDSDPSVPTLSNTIIQENNRTVGNLAATDPDGDSVTYEITGGVDAALFTIQSNVLSFIADPDFESPQDADADNFHTVQIRATDGVRNSASVTFEIEVRNQNDNAPTQPTLSNTSVDENTTTVGTLLSTDAEGNNITFTITGGDDSHLFTIHADGETLEFLSAPDFENPGDADGDNVYELRMVASDRRFSSPLATLEVTVLDIGESTLVAFRSQYGLAADGSGDDEDWSGNGIANLLYHAYGLGDPRDAIVDRSRLPGFEVGAGTHSLRYVRPVQGVGSGLDYVIRVSDDLDGWEDLEDLDSADQPVSETSDDLGDGYERVTLLFNTQTGMPRRFYTIWIEESVE</sequence>
<feature type="compositionally biased region" description="Gly residues" evidence="7">
    <location>
        <begin position="244"/>
        <end position="256"/>
    </location>
</feature>
<dbReference type="PROSITE" id="PS00232">
    <property type="entry name" value="CADHERIN_1"/>
    <property type="match status" value="1"/>
</dbReference>
<evidence type="ECO:0000256" key="3">
    <source>
        <dbReference type="ARBA" id="ARBA00022737"/>
    </source>
</evidence>
<evidence type="ECO:0000256" key="1">
    <source>
        <dbReference type="ARBA" id="ARBA00004370"/>
    </source>
</evidence>
<feature type="compositionally biased region" description="Gly residues" evidence="7">
    <location>
        <begin position="263"/>
        <end position="277"/>
    </location>
</feature>
<dbReference type="InterPro" id="IPR013783">
    <property type="entry name" value="Ig-like_fold"/>
</dbReference>
<feature type="signal peptide" evidence="8">
    <location>
        <begin position="1"/>
        <end position="23"/>
    </location>
</feature>
<dbReference type="Gene3D" id="2.60.40.10">
    <property type="entry name" value="Immunoglobulins"/>
    <property type="match status" value="1"/>
</dbReference>
<dbReference type="InterPro" id="IPR015919">
    <property type="entry name" value="Cadherin-like_sf"/>
</dbReference>
<dbReference type="Gene3D" id="2.60.40.60">
    <property type="entry name" value="Cadherins"/>
    <property type="match status" value="7"/>
</dbReference>
<evidence type="ECO:0000313" key="11">
    <source>
        <dbReference type="Proteomes" id="UP001374893"/>
    </source>
</evidence>